<evidence type="ECO:0000313" key="1">
    <source>
        <dbReference type="EMBL" id="APU87153.1"/>
    </source>
</evidence>
<reference evidence="1" key="1">
    <citation type="submission" date="2016-05" db="EMBL/GenBank/DDBJ databases">
        <authorList>
            <person name="Lavstsen T."/>
            <person name="Jespersen J.S."/>
        </authorList>
    </citation>
    <scope>NUCLEOTIDE SEQUENCE</scope>
    <source>
        <strain evidence="1">CDC69096</strain>
        <plasmid evidence="1">pNPD8_2</plasmid>
    </source>
</reference>
<dbReference type="AlphaFoldDB" id="A0A1L7JNT2"/>
<protein>
    <submittedName>
        <fullName evidence="1">Uncharacterized protein</fullName>
    </submittedName>
</protein>
<proteinExistence type="predicted"/>
<dbReference type="RefSeq" id="WP_236893578.1">
    <property type="nucleotide sequence ID" value="NZ_CP015716.1"/>
</dbReference>
<geneLocation type="plasmid" evidence="1">
    <name>pNPD8_2</name>
</geneLocation>
<accession>A0A1L7JNT2</accession>
<name>A0A1L7JNT2_CLOBO</name>
<gene>
    <name evidence="1" type="ORF">NPD8_3910</name>
</gene>
<organism evidence="1">
    <name type="scientific">Clostridium botulinum</name>
    <dbReference type="NCBI Taxonomy" id="1491"/>
    <lineage>
        <taxon>Bacteria</taxon>
        <taxon>Bacillati</taxon>
        <taxon>Bacillota</taxon>
        <taxon>Clostridia</taxon>
        <taxon>Eubacteriales</taxon>
        <taxon>Clostridiaceae</taxon>
        <taxon>Clostridium</taxon>
    </lineage>
</organism>
<sequence length="54" mass="6454">MEILKLDKNYLFKLQKLNATGNELNIFQNAYKNKIKITNEEFKFISNVGYFYSN</sequence>
<dbReference type="EMBL" id="CP015716">
    <property type="protein sequence ID" value="APU87153.1"/>
    <property type="molecule type" value="Genomic_DNA"/>
</dbReference>
<keyword evidence="1" id="KW-0614">Plasmid</keyword>